<comment type="caution">
    <text evidence="1">The sequence shown here is derived from an EMBL/GenBank/DDBJ whole genome shotgun (WGS) entry which is preliminary data.</text>
</comment>
<organism evidence="1 2">
    <name type="scientific">Flavobacterium enshiense DK69</name>
    <dbReference type="NCBI Taxonomy" id="1107311"/>
    <lineage>
        <taxon>Bacteria</taxon>
        <taxon>Pseudomonadati</taxon>
        <taxon>Bacteroidota</taxon>
        <taxon>Flavobacteriia</taxon>
        <taxon>Flavobacteriales</taxon>
        <taxon>Flavobacteriaceae</taxon>
        <taxon>Flavobacterium</taxon>
    </lineage>
</organism>
<dbReference type="OrthoDB" id="1452019at2"/>
<evidence type="ECO:0000313" key="1">
    <source>
        <dbReference type="EMBL" id="KGO95681.1"/>
    </source>
</evidence>
<name>A0A0A2MVT7_9FLAO</name>
<dbReference type="PATRIC" id="fig|1107311.5.peg.671"/>
<dbReference type="STRING" id="1107311.Q767_10720"/>
<evidence type="ECO:0000313" key="2">
    <source>
        <dbReference type="Proteomes" id="UP000030149"/>
    </source>
</evidence>
<dbReference type="EMBL" id="JRLZ01000009">
    <property type="protein sequence ID" value="KGO95681.1"/>
    <property type="molecule type" value="Genomic_DNA"/>
</dbReference>
<dbReference type="eggNOG" id="ENOG5033TR1">
    <property type="taxonomic scope" value="Bacteria"/>
</dbReference>
<keyword evidence="2" id="KW-1185">Reference proteome</keyword>
<dbReference type="AlphaFoldDB" id="A0A0A2MVT7"/>
<evidence type="ECO:0008006" key="3">
    <source>
        <dbReference type="Google" id="ProtNLM"/>
    </source>
</evidence>
<dbReference type="RefSeq" id="WP_035630574.1">
    <property type="nucleotide sequence ID" value="NZ_AVCS01000013.1"/>
</dbReference>
<sequence>MKIKSSIKEDLEGSFVYLIFSRELLYIGETQKITFSRWIQHFYYKGTFYKKIENKGLKISEYLNDLNLISVELTEVRNDYSENRWKVITQAVEHAIHEELSCYRTNLMKNYYEKYYPYTDSFEIISDTSRTCPKSIPNKDWDYARNYASKILIEIYNYL</sequence>
<proteinExistence type="predicted"/>
<dbReference type="Proteomes" id="UP000030149">
    <property type="component" value="Unassembled WGS sequence"/>
</dbReference>
<reference evidence="2" key="1">
    <citation type="submission" date="2013-09" db="EMBL/GenBank/DDBJ databases">
        <authorList>
            <person name="Zeng Z."/>
            <person name="Chen C."/>
        </authorList>
    </citation>
    <scope>NUCLEOTIDE SEQUENCE [LARGE SCALE GENOMIC DNA]</scope>
    <source>
        <strain evidence="2">DK69</strain>
    </source>
</reference>
<reference evidence="1 2" key="2">
    <citation type="journal article" date="2015" name="Stand. Genomic Sci.">
        <title>High quality draft genomic sequence of Flavobacterium enshiense DK69(T) and comparison among Flavobacterium genomes.</title>
        <authorList>
            <person name="Zeng Z."/>
            <person name="Chen C."/>
            <person name="Du H."/>
            <person name="Wang G."/>
            <person name="Li M."/>
        </authorList>
    </citation>
    <scope>NUCLEOTIDE SEQUENCE [LARGE SCALE GENOMIC DNA]</scope>
    <source>
        <strain evidence="1 2">DK69</strain>
    </source>
</reference>
<protein>
    <recommendedName>
        <fullName evidence="3">GIY-YIG domain-containing protein</fullName>
    </recommendedName>
</protein>
<accession>A0A0A2MVT7</accession>
<gene>
    <name evidence="1" type="ORF">Q767_10720</name>
</gene>